<reference evidence="3" key="2">
    <citation type="submission" date="2025-08" db="UniProtKB">
        <authorList>
            <consortium name="RefSeq"/>
        </authorList>
    </citation>
    <scope>IDENTIFICATION</scope>
    <source>
        <tissue evidence="3">Whole plant</tissue>
    </source>
</reference>
<dbReference type="AlphaFoldDB" id="A0A9C6WR40"/>
<dbReference type="KEGG" id="adu:107482514"/>
<feature type="region of interest" description="Disordered" evidence="1">
    <location>
        <begin position="67"/>
        <end position="100"/>
    </location>
</feature>
<accession>A0A9C6WR40</accession>
<organism evidence="2 3">
    <name type="scientific">Arachis duranensis</name>
    <name type="common">Wild peanut</name>
    <dbReference type="NCBI Taxonomy" id="130453"/>
    <lineage>
        <taxon>Eukaryota</taxon>
        <taxon>Viridiplantae</taxon>
        <taxon>Streptophyta</taxon>
        <taxon>Embryophyta</taxon>
        <taxon>Tracheophyta</taxon>
        <taxon>Spermatophyta</taxon>
        <taxon>Magnoliopsida</taxon>
        <taxon>eudicotyledons</taxon>
        <taxon>Gunneridae</taxon>
        <taxon>Pentapetalae</taxon>
        <taxon>rosids</taxon>
        <taxon>fabids</taxon>
        <taxon>Fabales</taxon>
        <taxon>Fabaceae</taxon>
        <taxon>Papilionoideae</taxon>
        <taxon>50 kb inversion clade</taxon>
        <taxon>dalbergioids sensu lato</taxon>
        <taxon>Dalbergieae</taxon>
        <taxon>Pterocarpus clade</taxon>
        <taxon>Arachis</taxon>
    </lineage>
</organism>
<gene>
    <name evidence="3" type="primary">LOC107482514</name>
</gene>
<keyword evidence="2" id="KW-1185">Reference proteome</keyword>
<reference evidence="2" key="1">
    <citation type="journal article" date="2016" name="Nat. Genet.">
        <title>The genome sequences of Arachis duranensis and Arachis ipaensis, the diploid ancestors of cultivated peanut.</title>
        <authorList>
            <person name="Bertioli D.J."/>
            <person name="Cannon S.B."/>
            <person name="Froenicke L."/>
            <person name="Huang G."/>
            <person name="Farmer A.D."/>
            <person name="Cannon E.K."/>
            <person name="Liu X."/>
            <person name="Gao D."/>
            <person name="Clevenger J."/>
            <person name="Dash S."/>
            <person name="Ren L."/>
            <person name="Moretzsohn M.C."/>
            <person name="Shirasawa K."/>
            <person name="Huang W."/>
            <person name="Vidigal B."/>
            <person name="Abernathy B."/>
            <person name="Chu Y."/>
            <person name="Niederhuth C.E."/>
            <person name="Umale P."/>
            <person name="Araujo A.C."/>
            <person name="Kozik A."/>
            <person name="Kim K.D."/>
            <person name="Burow M.D."/>
            <person name="Varshney R.K."/>
            <person name="Wang X."/>
            <person name="Zhang X."/>
            <person name="Barkley N."/>
            <person name="Guimaraes P.M."/>
            <person name="Isobe S."/>
            <person name="Guo B."/>
            <person name="Liao B."/>
            <person name="Stalker H.T."/>
            <person name="Schmitz R.J."/>
            <person name="Scheffler B.E."/>
            <person name="Leal-Bertioli S.C."/>
            <person name="Xun X."/>
            <person name="Jackson S.A."/>
            <person name="Michelmore R."/>
            <person name="Ozias-Akins P."/>
        </authorList>
    </citation>
    <scope>NUCLEOTIDE SEQUENCE [LARGE SCALE GENOMIC DNA]</scope>
    <source>
        <strain evidence="2">cv. V14167</strain>
    </source>
</reference>
<protein>
    <submittedName>
        <fullName evidence="3">Uncharacterized protein LOC107482514</fullName>
    </submittedName>
</protein>
<dbReference type="RefSeq" id="XP_052118696.1">
    <property type="nucleotide sequence ID" value="XM_052262736.1"/>
</dbReference>
<proteinExistence type="predicted"/>
<name>A0A9C6WR40_ARADU</name>
<evidence type="ECO:0000313" key="2">
    <source>
        <dbReference type="Proteomes" id="UP000515211"/>
    </source>
</evidence>
<evidence type="ECO:0000256" key="1">
    <source>
        <dbReference type="SAM" id="MobiDB-lite"/>
    </source>
</evidence>
<dbReference type="Proteomes" id="UP000515211">
    <property type="component" value="Chromosome 1"/>
</dbReference>
<sequence>MEESEGDLAAVLSPLRLAASAVNVTIDGGEGRERSRGAAAEATAVHPRAVAGDLAVVVDHPCAASETELRTEGSATHSHQQRSKSAGKVKPPLSPSPVEPLPHLTSIAVALLPPPFLPLVSCVGRKAPPPCPVRTSGAALELAAKKKGRD</sequence>
<dbReference type="GeneID" id="107482514"/>
<evidence type="ECO:0000313" key="3">
    <source>
        <dbReference type="RefSeq" id="XP_052118696.1"/>
    </source>
</evidence>